<keyword evidence="1" id="KW-0805">Transcription regulation</keyword>
<evidence type="ECO:0000256" key="2">
    <source>
        <dbReference type="ARBA" id="ARBA00023125"/>
    </source>
</evidence>
<evidence type="ECO:0000313" key="6">
    <source>
        <dbReference type="Proteomes" id="UP000071561"/>
    </source>
</evidence>
<dbReference type="KEGG" id="pcm:AY601_2084"/>
<dbReference type="AlphaFoldDB" id="A0A127VCF4"/>
<dbReference type="PANTHER" id="PTHR38445">
    <property type="entry name" value="HTH-TYPE TRANSCRIPTIONAL REPRESSOR YTRA"/>
    <property type="match status" value="1"/>
</dbReference>
<dbReference type="PATRIC" id="fig|188932.3.peg.2184"/>
<organism evidence="5 6">
    <name type="scientific">Pedobacter cryoconitis</name>
    <dbReference type="NCBI Taxonomy" id="188932"/>
    <lineage>
        <taxon>Bacteria</taxon>
        <taxon>Pseudomonadati</taxon>
        <taxon>Bacteroidota</taxon>
        <taxon>Sphingobacteriia</taxon>
        <taxon>Sphingobacteriales</taxon>
        <taxon>Sphingobacteriaceae</taxon>
        <taxon>Pedobacter</taxon>
    </lineage>
</organism>
<dbReference type="InterPro" id="IPR036388">
    <property type="entry name" value="WH-like_DNA-bd_sf"/>
</dbReference>
<evidence type="ECO:0000256" key="3">
    <source>
        <dbReference type="ARBA" id="ARBA00023163"/>
    </source>
</evidence>
<dbReference type="CDD" id="cd07377">
    <property type="entry name" value="WHTH_GntR"/>
    <property type="match status" value="1"/>
</dbReference>
<accession>A0A127VCF4</accession>
<dbReference type="Proteomes" id="UP000071561">
    <property type="component" value="Chromosome"/>
</dbReference>
<dbReference type="Gene3D" id="1.10.10.10">
    <property type="entry name" value="Winged helix-like DNA-binding domain superfamily/Winged helix DNA-binding domain"/>
    <property type="match status" value="1"/>
</dbReference>
<dbReference type="InterPro" id="IPR000524">
    <property type="entry name" value="Tscrpt_reg_HTH_GntR"/>
</dbReference>
<evidence type="ECO:0000259" key="4">
    <source>
        <dbReference type="PROSITE" id="PS50949"/>
    </source>
</evidence>
<dbReference type="GO" id="GO:0003677">
    <property type="term" value="F:DNA binding"/>
    <property type="evidence" value="ECO:0007669"/>
    <property type="project" value="UniProtKB-KW"/>
</dbReference>
<protein>
    <submittedName>
        <fullName evidence="5">Transcriptional regulator</fullName>
    </submittedName>
</protein>
<dbReference type="PANTHER" id="PTHR38445:SF10">
    <property type="entry name" value="GNTR-FAMILY TRANSCRIPTIONAL REGULATOR"/>
    <property type="match status" value="1"/>
</dbReference>
<reference evidence="5 6" key="1">
    <citation type="submission" date="2016-03" db="EMBL/GenBank/DDBJ databases">
        <title>Complete genome sequence of Pedobacter cryoconitis PAMC 27485.</title>
        <authorList>
            <person name="Lee J."/>
            <person name="Kim O.-S."/>
        </authorList>
    </citation>
    <scope>NUCLEOTIDE SEQUENCE [LARGE SCALE GENOMIC DNA]</scope>
    <source>
        <strain evidence="5 6">PAMC 27485</strain>
    </source>
</reference>
<keyword evidence="2" id="KW-0238">DNA-binding</keyword>
<evidence type="ECO:0000256" key="1">
    <source>
        <dbReference type="ARBA" id="ARBA00023015"/>
    </source>
</evidence>
<feature type="domain" description="HTH gntR-type" evidence="4">
    <location>
        <begin position="18"/>
        <end position="86"/>
    </location>
</feature>
<dbReference type="SMART" id="SM00345">
    <property type="entry name" value="HTH_GNTR"/>
    <property type="match status" value="1"/>
</dbReference>
<dbReference type="EMBL" id="CP014504">
    <property type="protein sequence ID" value="AMP98985.1"/>
    <property type="molecule type" value="Genomic_DNA"/>
</dbReference>
<dbReference type="OrthoDB" id="742238at2"/>
<name>A0A127VCF4_9SPHI</name>
<dbReference type="InterPro" id="IPR028082">
    <property type="entry name" value="Peripla_BP_I"/>
</dbReference>
<dbReference type="Pfam" id="PF00392">
    <property type="entry name" value="GntR"/>
    <property type="match status" value="1"/>
</dbReference>
<dbReference type="SUPFAM" id="SSF53822">
    <property type="entry name" value="Periplasmic binding protein-like I"/>
    <property type="match status" value="1"/>
</dbReference>
<dbReference type="PROSITE" id="PS50949">
    <property type="entry name" value="HTH_GNTR"/>
    <property type="match status" value="1"/>
</dbReference>
<dbReference type="InterPro" id="IPR036390">
    <property type="entry name" value="WH_DNA-bd_sf"/>
</dbReference>
<dbReference type="RefSeq" id="WP_068400229.1">
    <property type="nucleotide sequence ID" value="NZ_CP014504.1"/>
</dbReference>
<sequence>MKTADFFKFIHVDEYSATPKYLQLSDSIIEAIEDGILNKNDILPSINELSSVLEISRDTAEKGYKYLKKQGVILSVPGKGFYIDNTEFKKKIKIFLLFNKLSVHKKIIYDSFVAALGDDALIDFYIYNNDFSIFKKLILNKRTEYSHYVIIPHFVEGGEDAHQIINTIPTEKLILLDKKVPGVVGNYSAVYENFEKDIYRALIQAKEQLEKYHTLKLIFPQKSYFPNEIIDGFRRFCQQYAFNHLVVSDVENEVIQAGEAYINLMEDDLVVLIERILSMDLQMGKDVGVISYNETPLKKFLLNGITTISTDFKMMGTIAAEIIKSQNRQDQEAPFYLTLRPSL</sequence>
<keyword evidence="6" id="KW-1185">Reference proteome</keyword>
<dbReference type="SUPFAM" id="SSF46785">
    <property type="entry name" value="Winged helix' DNA-binding domain"/>
    <property type="match status" value="1"/>
</dbReference>
<dbReference type="GO" id="GO:0003700">
    <property type="term" value="F:DNA-binding transcription factor activity"/>
    <property type="evidence" value="ECO:0007669"/>
    <property type="project" value="InterPro"/>
</dbReference>
<gene>
    <name evidence="5" type="ORF">AY601_2084</name>
</gene>
<keyword evidence="3" id="KW-0804">Transcription</keyword>
<proteinExistence type="predicted"/>
<evidence type="ECO:0000313" key="5">
    <source>
        <dbReference type="EMBL" id="AMP98985.1"/>
    </source>
</evidence>
<dbReference type="Gene3D" id="3.40.50.2300">
    <property type="match status" value="2"/>
</dbReference>